<evidence type="ECO:0000313" key="10">
    <source>
        <dbReference type="EMBL" id="MCY1079322.1"/>
    </source>
</evidence>
<keyword evidence="3" id="KW-0645">Protease</keyword>
<protein>
    <submittedName>
        <fullName evidence="10">M14 family metallopeptidase</fullName>
    </submittedName>
</protein>
<evidence type="ECO:0000256" key="6">
    <source>
        <dbReference type="ARBA" id="ARBA00022833"/>
    </source>
</evidence>
<dbReference type="PRINTS" id="PR00765">
    <property type="entry name" value="CRBOXYPTASEA"/>
</dbReference>
<evidence type="ECO:0000259" key="9">
    <source>
        <dbReference type="PROSITE" id="PS52035"/>
    </source>
</evidence>
<keyword evidence="5" id="KW-0378">Hydrolase</keyword>
<dbReference type="InterPro" id="IPR000834">
    <property type="entry name" value="Peptidase_M14"/>
</dbReference>
<dbReference type="RefSeq" id="WP_267542451.1">
    <property type="nucleotide sequence ID" value="NZ_JAPNKA010000001.1"/>
</dbReference>
<evidence type="ECO:0000313" key="11">
    <source>
        <dbReference type="Proteomes" id="UP001207654"/>
    </source>
</evidence>
<reference evidence="10 11" key="1">
    <citation type="submission" date="2022-11" db="EMBL/GenBank/DDBJ databases">
        <title>Minimal conservation of predation-associated metabolite biosynthetic gene clusters underscores biosynthetic potential of Myxococcota including descriptions for ten novel species: Archangium lansinium sp. nov., Myxococcus landrumus sp. nov., Nannocystis bai.</title>
        <authorList>
            <person name="Ahearne A."/>
            <person name="Stevens C."/>
            <person name="Phillips K."/>
        </authorList>
    </citation>
    <scope>NUCLEOTIDE SEQUENCE [LARGE SCALE GENOMIC DNA]</scope>
    <source>
        <strain evidence="10 11">MIWBW</strain>
    </source>
</reference>
<evidence type="ECO:0000256" key="1">
    <source>
        <dbReference type="ARBA" id="ARBA00001947"/>
    </source>
</evidence>
<dbReference type="PANTHER" id="PTHR11705">
    <property type="entry name" value="PROTEASE FAMILY M14 CARBOXYPEPTIDASE A,B"/>
    <property type="match status" value="1"/>
</dbReference>
<accession>A0ABT4ACC9</accession>
<comment type="cofactor">
    <cofactor evidence="1">
        <name>Zn(2+)</name>
        <dbReference type="ChEBI" id="CHEBI:29105"/>
    </cofactor>
</comment>
<evidence type="ECO:0000256" key="4">
    <source>
        <dbReference type="ARBA" id="ARBA00022723"/>
    </source>
</evidence>
<feature type="domain" description="Peptidase M14" evidence="9">
    <location>
        <begin position="299"/>
        <end position="596"/>
    </location>
</feature>
<keyword evidence="4" id="KW-0479">Metal-binding</keyword>
<dbReference type="SMART" id="SM00631">
    <property type="entry name" value="Zn_pept"/>
    <property type="match status" value="1"/>
</dbReference>
<keyword evidence="7" id="KW-0482">Metalloprotease</keyword>
<keyword evidence="6" id="KW-0862">Zinc</keyword>
<evidence type="ECO:0000256" key="3">
    <source>
        <dbReference type="ARBA" id="ARBA00022670"/>
    </source>
</evidence>
<dbReference type="CDD" id="cd00596">
    <property type="entry name" value="Peptidase_M14_like"/>
    <property type="match status" value="1"/>
</dbReference>
<dbReference type="InterPro" id="IPR057246">
    <property type="entry name" value="CARBOXYPEPT_ZN_1"/>
</dbReference>
<dbReference type="SUPFAM" id="SSF53187">
    <property type="entry name" value="Zn-dependent exopeptidases"/>
    <property type="match status" value="1"/>
</dbReference>
<evidence type="ECO:0000256" key="7">
    <source>
        <dbReference type="ARBA" id="ARBA00023049"/>
    </source>
</evidence>
<gene>
    <name evidence="10" type="ORF">OV287_33170</name>
</gene>
<proteinExistence type="inferred from homology"/>
<feature type="active site" description="Proton donor/acceptor" evidence="8">
    <location>
        <position position="566"/>
    </location>
</feature>
<dbReference type="PROSITE" id="PS00132">
    <property type="entry name" value="CARBOXYPEPT_ZN_1"/>
    <property type="match status" value="1"/>
</dbReference>
<dbReference type="Proteomes" id="UP001207654">
    <property type="component" value="Unassembled WGS sequence"/>
</dbReference>
<dbReference type="PANTHER" id="PTHR11705:SF143">
    <property type="entry name" value="SLL0236 PROTEIN"/>
    <property type="match status" value="1"/>
</dbReference>
<organism evidence="10 11">
    <name type="scientific">Archangium lansingense</name>
    <dbReference type="NCBI Taxonomy" id="2995310"/>
    <lineage>
        <taxon>Bacteria</taxon>
        <taxon>Pseudomonadati</taxon>
        <taxon>Myxococcota</taxon>
        <taxon>Myxococcia</taxon>
        <taxon>Myxococcales</taxon>
        <taxon>Cystobacterineae</taxon>
        <taxon>Archangiaceae</taxon>
        <taxon>Archangium</taxon>
    </lineage>
</organism>
<dbReference type="PROSITE" id="PS52035">
    <property type="entry name" value="PEPTIDASE_M14"/>
    <property type="match status" value="1"/>
</dbReference>
<dbReference type="EMBL" id="JAPNKA010000001">
    <property type="protein sequence ID" value="MCY1079322.1"/>
    <property type="molecule type" value="Genomic_DNA"/>
</dbReference>
<dbReference type="Gene3D" id="3.40.630.10">
    <property type="entry name" value="Zn peptidases"/>
    <property type="match status" value="1"/>
</dbReference>
<keyword evidence="11" id="KW-1185">Reference proteome</keyword>
<comment type="similarity">
    <text evidence="2 8">Belongs to the peptidase M14 family.</text>
</comment>
<evidence type="ECO:0000256" key="2">
    <source>
        <dbReference type="ARBA" id="ARBA00005988"/>
    </source>
</evidence>
<comment type="caution">
    <text evidence="10">The sequence shown here is derived from an EMBL/GenBank/DDBJ whole genome shotgun (WGS) entry which is preliminary data.</text>
</comment>
<evidence type="ECO:0000256" key="5">
    <source>
        <dbReference type="ARBA" id="ARBA00022801"/>
    </source>
</evidence>
<dbReference type="Pfam" id="PF00246">
    <property type="entry name" value="Peptidase_M14"/>
    <property type="match status" value="1"/>
</dbReference>
<name>A0ABT4ACC9_9BACT</name>
<evidence type="ECO:0000256" key="8">
    <source>
        <dbReference type="PROSITE-ProRule" id="PRU01379"/>
    </source>
</evidence>
<sequence length="681" mass="75023">MRALALAMLLTAGLARGEGYPIPRGEHPVAWKAAESIGEWKTEGNALALATPRALRNYFIQEEEAASPVPFVRARLQSPARADLAILFRAKVRATQPLFALTGYGLYVDGRKETVGFVRYDGTRSDDSGVRAKVPGLAKVAELELVLFLAGPAFAVHVYDARTKAELASLVWSDAAFAGGSLGVYAHRNQSAEVRVSLFVPDPPPQEASARDGLSLEWLVRVERGLQFAPELRRHLRRAAREAEADVYIASELGVHLLRESSVSVRDLRPGVPYRFLDPTFRERLERARKAPVRKGFVEGLKDPELIERAMRALAARAPERTRIIEIGRTHEDRPILALLIGEALDDHSRPAMLLCGGTHANEVVTPELPLDAARWLLENAEDKRVARWLRTFHVVIVPLVNPDGSHGYWHVSTARGRTNRHKDAQAAELGLLEYGVDLNRNYPFQWGSVEDRFNSEDPRSPFFHGPAAGSEPEVQAMMKLGEAWRFVGMVSYHAAATRLLVPYTVEGAREPKPSAAWAVAPAMIDAVAPTPGGKRYEAVRHLYPVAGTDQDWFYWSFGTLAYLVELPFVSPGPRRPLAPMVEGARGFWQVLFDRFLDGPALTVQVPESFKAEGPVTVAVEELSWPNGERFSAHPESGVFHTYLPTAGRYTVKATSASGKTVSRAVDVGTARVVLALTESP</sequence>